<dbReference type="InterPro" id="IPR011990">
    <property type="entry name" value="TPR-like_helical_dom_sf"/>
</dbReference>
<dbReference type="PANTHER" id="PTHR47930:SF2">
    <property type="entry name" value="PENTATRICOPEPTIDE REPEAT PROTEIN (AFU_ORTHOLOGUE AFUA_8G04250)"/>
    <property type="match status" value="1"/>
</dbReference>
<protein>
    <recommendedName>
        <fullName evidence="3">Pentacotripeptide-repeat region of PRORP domain-containing protein</fullName>
    </recommendedName>
</protein>
<dbReference type="AlphaFoldDB" id="A0AAD9GWX2"/>
<dbReference type="Pfam" id="PF01535">
    <property type="entry name" value="PPR"/>
    <property type="match status" value="1"/>
</dbReference>
<keyword evidence="2" id="KW-1185">Reference proteome</keyword>
<dbReference type="InterPro" id="IPR002885">
    <property type="entry name" value="PPR_rpt"/>
</dbReference>
<gene>
    <name evidence="1" type="ORF">P3T76_002141</name>
</gene>
<evidence type="ECO:0000313" key="2">
    <source>
        <dbReference type="Proteomes" id="UP001259832"/>
    </source>
</evidence>
<comment type="caution">
    <text evidence="1">The sequence shown here is derived from an EMBL/GenBank/DDBJ whole genome shotgun (WGS) entry which is preliminary data.</text>
</comment>
<sequence>MDDEASTLLLSFAKQKRVEDCVGLLQYCQEQHLTPEVSARVAAFRTLSNENAFLQSLELFEGLTKSKDVELKPWMVGRALVAAKKLNRQKSITRICQLLAKNVVLQSGEGLMELVKSGEALDEFAINSISIYADREGDMELALEVLKLVKSGDGDVATVYPSVLEACGKAENWEELVKVYEEMPETFKLYRNTRGLVVRAYVKQNLLQRGLEVFAAYDKRSWSTVMCNAALEALLKTRRLEEFFALAEEMKEEKIKWDAATYKLVTRAYIEDDSADKAKQMLMTEGKSMEDCGADCYRELMRAAHGDPQEVCQLYMKMLQSDVQLELSDWGQVLQFALKLPDQKMYWQFRKQLQLRDKSLEAKLPPQLVLAGQDERKASLPNEIEEVAASEDEAAGRRIPALEVSLARERFDCIKEGDVLTRNIASTLLTTMAKHKYVGDCVEMLDFFEKRGVQPKAGAVLAAYRVLGKASTGTTQPKATDLDQALQAFEILCRNTENCELRPWVYAFAINAATRLNRQETLSLIFQRLLAVGGAGTEDFTPRGEDVHGMLNDARRSGVPISEFSLRALVSFADQTSNSDLALDAFEVMLSKDMEIPAEVYGRVLAACGRDGKWRDVLGVFQDVPKGLWQELSGSTLGSVLMAHVKSGDEDLIARGLKLFDSHPAKWTGYACNAALEAYLQSDRWDELLALADDMTRHRVKWSPFTCRSVVMAHTRSGSTYKARRLLRTHSKLLQNKSVPCYRDLIEYYVKVHGDADEALQVCEEMMLNNWKIPLPDWCRILELALELPDRRTYWHFRKQLWLRGLAVDEHLPSYLLLPQRASPQRQGGGLSELLPTDLSLALEVFDDVQKAGGPSLTVNIATNLLTTVAQYNDIDECEEMLRYFKEQGVSPKPFARLAAFGAFCRREDYDQALKVFETVLEEDSRLRDWHFSTALNIAMNLQRHELATRIINAMQRNSQGITLKEYEDLVREFGEAEAWRSQLGMLSSLIRA</sequence>
<name>A0AAD9GWX2_9STRA</name>
<evidence type="ECO:0000313" key="1">
    <source>
        <dbReference type="EMBL" id="KAK1946589.1"/>
    </source>
</evidence>
<organism evidence="1 2">
    <name type="scientific">Phytophthora citrophthora</name>
    <dbReference type="NCBI Taxonomy" id="4793"/>
    <lineage>
        <taxon>Eukaryota</taxon>
        <taxon>Sar</taxon>
        <taxon>Stramenopiles</taxon>
        <taxon>Oomycota</taxon>
        <taxon>Peronosporomycetes</taxon>
        <taxon>Peronosporales</taxon>
        <taxon>Peronosporaceae</taxon>
        <taxon>Phytophthora</taxon>
    </lineage>
</organism>
<dbReference type="Proteomes" id="UP001259832">
    <property type="component" value="Unassembled WGS sequence"/>
</dbReference>
<proteinExistence type="predicted"/>
<dbReference type="Gene3D" id="1.25.40.10">
    <property type="entry name" value="Tetratricopeptide repeat domain"/>
    <property type="match status" value="5"/>
</dbReference>
<dbReference type="NCBIfam" id="TIGR00756">
    <property type="entry name" value="PPR"/>
    <property type="match status" value="1"/>
</dbReference>
<accession>A0AAD9GWX2</accession>
<evidence type="ECO:0008006" key="3">
    <source>
        <dbReference type="Google" id="ProtNLM"/>
    </source>
</evidence>
<dbReference type="PANTHER" id="PTHR47930">
    <property type="entry name" value="YALI0C12947P"/>
    <property type="match status" value="1"/>
</dbReference>
<dbReference type="EMBL" id="JASMQC010000003">
    <property type="protein sequence ID" value="KAK1946589.1"/>
    <property type="molecule type" value="Genomic_DNA"/>
</dbReference>
<reference evidence="1" key="1">
    <citation type="submission" date="2023-08" db="EMBL/GenBank/DDBJ databases">
        <title>Reference Genome Resource for the Citrus Pathogen Phytophthora citrophthora.</title>
        <authorList>
            <person name="Moller H."/>
            <person name="Coetzee B."/>
            <person name="Rose L.J."/>
            <person name="Van Niekerk J.M."/>
        </authorList>
    </citation>
    <scope>NUCLEOTIDE SEQUENCE</scope>
    <source>
        <strain evidence="1">STE-U-9442</strain>
    </source>
</reference>